<dbReference type="KEGG" id="sro:Sros_6469"/>
<dbReference type="EMBL" id="CP001814">
    <property type="protein sequence ID" value="ACZ89183.1"/>
    <property type="molecule type" value="Genomic_DNA"/>
</dbReference>
<dbReference type="STRING" id="479432.Sros_6469"/>
<evidence type="ECO:0000313" key="1">
    <source>
        <dbReference type="EMBL" id="ACZ89183.1"/>
    </source>
</evidence>
<accession>D2B1V9</accession>
<keyword evidence="2" id="KW-1185">Reference proteome</keyword>
<name>D2B1V9_STRRD</name>
<protein>
    <submittedName>
        <fullName evidence="1">Uncharacterized protein</fullName>
    </submittedName>
</protein>
<dbReference type="AlphaFoldDB" id="D2B1V9"/>
<reference evidence="1 2" key="1">
    <citation type="journal article" date="2010" name="Stand. Genomic Sci.">
        <title>Complete genome sequence of Streptosporangium roseum type strain (NI 9100).</title>
        <authorList>
            <person name="Nolan M."/>
            <person name="Sikorski J."/>
            <person name="Jando M."/>
            <person name="Lucas S."/>
            <person name="Lapidus A."/>
            <person name="Glavina Del Rio T."/>
            <person name="Chen F."/>
            <person name="Tice H."/>
            <person name="Pitluck S."/>
            <person name="Cheng J.F."/>
            <person name="Chertkov O."/>
            <person name="Sims D."/>
            <person name="Meincke L."/>
            <person name="Brettin T."/>
            <person name="Han C."/>
            <person name="Detter J.C."/>
            <person name="Bruce D."/>
            <person name="Goodwin L."/>
            <person name="Land M."/>
            <person name="Hauser L."/>
            <person name="Chang Y.J."/>
            <person name="Jeffries C.D."/>
            <person name="Ivanova N."/>
            <person name="Mavromatis K."/>
            <person name="Mikhailova N."/>
            <person name="Chen A."/>
            <person name="Palaniappan K."/>
            <person name="Chain P."/>
            <person name="Rohde M."/>
            <person name="Goker M."/>
            <person name="Bristow J."/>
            <person name="Eisen J.A."/>
            <person name="Markowitz V."/>
            <person name="Hugenholtz P."/>
            <person name="Kyrpides N.C."/>
            <person name="Klenk H.P."/>
        </authorList>
    </citation>
    <scope>NUCLEOTIDE SEQUENCE [LARGE SCALE GENOMIC DNA]</scope>
    <source>
        <strain evidence="2">ATCC 12428 / DSM 43021 / JCM 3005 / NI 9100</strain>
    </source>
</reference>
<dbReference type="HOGENOM" id="CLU_3141343_0_0_11"/>
<dbReference type="Proteomes" id="UP000002029">
    <property type="component" value="Chromosome"/>
</dbReference>
<organism evidence="1 2">
    <name type="scientific">Streptosporangium roseum (strain ATCC 12428 / DSM 43021 / JCM 3005 / KCTC 9067 / NCIMB 10171 / NRRL 2505 / NI 9100)</name>
    <dbReference type="NCBI Taxonomy" id="479432"/>
    <lineage>
        <taxon>Bacteria</taxon>
        <taxon>Bacillati</taxon>
        <taxon>Actinomycetota</taxon>
        <taxon>Actinomycetes</taxon>
        <taxon>Streptosporangiales</taxon>
        <taxon>Streptosporangiaceae</taxon>
        <taxon>Streptosporangium</taxon>
    </lineage>
</organism>
<sequence length="49" mass="5574">MPCEEFAGPYRELRRTLLEECRHLGERLRDTGDGQVVMADTDVAAGRPR</sequence>
<evidence type="ECO:0000313" key="2">
    <source>
        <dbReference type="Proteomes" id="UP000002029"/>
    </source>
</evidence>
<proteinExistence type="predicted"/>
<gene>
    <name evidence="1" type="ordered locus">Sros_6469</name>
</gene>